<organism evidence="1 2">
    <name type="scientific">Thermocatellispora tengchongensis</name>
    <dbReference type="NCBI Taxonomy" id="1073253"/>
    <lineage>
        <taxon>Bacteria</taxon>
        <taxon>Bacillati</taxon>
        <taxon>Actinomycetota</taxon>
        <taxon>Actinomycetes</taxon>
        <taxon>Streptosporangiales</taxon>
        <taxon>Streptosporangiaceae</taxon>
        <taxon>Thermocatellispora</taxon>
    </lineage>
</organism>
<sequence length="101" mass="11457">MDADMSGARHAPLHQDAETRFLITMSEWVSQELVAKGSVRVWVDRPENRRLFQEVARRVGELLGRRVVSYARGREILIMEEELIDSSSEDEDPCPTSEGVG</sequence>
<gene>
    <name evidence="1" type="ORF">HNP84_009829</name>
</gene>
<dbReference type="AlphaFoldDB" id="A0A840PF63"/>
<evidence type="ECO:0000313" key="2">
    <source>
        <dbReference type="Proteomes" id="UP000578449"/>
    </source>
</evidence>
<protein>
    <submittedName>
        <fullName evidence="1">Uncharacterized protein</fullName>
    </submittedName>
</protein>
<keyword evidence="2" id="KW-1185">Reference proteome</keyword>
<evidence type="ECO:0000313" key="1">
    <source>
        <dbReference type="EMBL" id="MBB5140064.1"/>
    </source>
</evidence>
<dbReference type="RefSeq" id="WP_185056869.1">
    <property type="nucleotide sequence ID" value="NZ_BAABIX010000104.1"/>
</dbReference>
<proteinExistence type="predicted"/>
<reference evidence="1 2" key="1">
    <citation type="submission" date="2020-08" db="EMBL/GenBank/DDBJ databases">
        <title>Genomic Encyclopedia of Type Strains, Phase IV (KMG-IV): sequencing the most valuable type-strain genomes for metagenomic binning, comparative biology and taxonomic classification.</title>
        <authorList>
            <person name="Goeker M."/>
        </authorList>
    </citation>
    <scope>NUCLEOTIDE SEQUENCE [LARGE SCALE GENOMIC DNA]</scope>
    <source>
        <strain evidence="1 2">DSM 45615</strain>
    </source>
</reference>
<comment type="caution">
    <text evidence="1">The sequence shown here is derived from an EMBL/GenBank/DDBJ whole genome shotgun (WGS) entry which is preliminary data.</text>
</comment>
<accession>A0A840PF63</accession>
<dbReference type="EMBL" id="JACHGN010000036">
    <property type="protein sequence ID" value="MBB5140064.1"/>
    <property type="molecule type" value="Genomic_DNA"/>
</dbReference>
<dbReference type="Proteomes" id="UP000578449">
    <property type="component" value="Unassembled WGS sequence"/>
</dbReference>
<name>A0A840PF63_9ACTN</name>